<sequence length="393" mass="43391">MPMLWDQYVFRRGPDANELWDRLFEGRPTRLLYIAGGGFDVRAQTVMRECINSIRDAGATVEHAKLALIEFSSYTLDPELEELTKQNIAALSEMFSEIGSVQLVPFGQSEDGEEVSASSSLRSGTDAVLQLVGDETDIILDASSLPRVVYLALMTSLLNRLVPDKSAKQPLFAGGVNFQVLVAEDAGLDGQIMAEDPSSEIVLVPGFSGAMQAESVQDWPLVWFPILGEHRVQQLEQIMKSDAIPEDAEICPVLPHPSKDPRRADRLLLEYRDPLFRSRRTPSSNILYVHEAHPFEAYRQLLGAMARFRDSMEVLGGCRLVVTPFGSKLITLGAGLACFEMRPQDLGADYGVAIPHAEPTRYVVQPQAIRNSRPEVCSLLLTGEAYGVKDDKA</sequence>
<dbReference type="eggNOG" id="ENOG502ZBUD">
    <property type="taxonomic scope" value="Bacteria"/>
</dbReference>
<gene>
    <name evidence="1" type="ORF">N789_07250</name>
</gene>
<dbReference type="AlphaFoldDB" id="A0A091AXL8"/>
<protein>
    <submittedName>
        <fullName evidence="1">Uncharacterized protein</fullName>
    </submittedName>
</protein>
<dbReference type="Proteomes" id="UP000029385">
    <property type="component" value="Unassembled WGS sequence"/>
</dbReference>
<keyword evidence="2" id="KW-1185">Reference proteome</keyword>
<comment type="caution">
    <text evidence="1">The sequence shown here is derived from an EMBL/GenBank/DDBJ whole genome shotgun (WGS) entry which is preliminary data.</text>
</comment>
<dbReference type="RefSeq" id="WP_022969516.1">
    <property type="nucleotide sequence ID" value="NZ_ATVD01000003.1"/>
</dbReference>
<accession>A0A091AXL8</accession>
<evidence type="ECO:0000313" key="2">
    <source>
        <dbReference type="Proteomes" id="UP000029385"/>
    </source>
</evidence>
<organism evidence="1 2">
    <name type="scientific">Arenimonas oryziterrae DSM 21050 = YC6267</name>
    <dbReference type="NCBI Taxonomy" id="1121015"/>
    <lineage>
        <taxon>Bacteria</taxon>
        <taxon>Pseudomonadati</taxon>
        <taxon>Pseudomonadota</taxon>
        <taxon>Gammaproteobacteria</taxon>
        <taxon>Lysobacterales</taxon>
        <taxon>Lysobacteraceae</taxon>
        <taxon>Arenimonas</taxon>
    </lineage>
</organism>
<name>A0A091AXL8_9GAMM</name>
<reference evidence="1 2" key="1">
    <citation type="submission" date="2013-09" db="EMBL/GenBank/DDBJ databases">
        <title>Genome sequencing of Arenimonas oryziterrae.</title>
        <authorList>
            <person name="Chen F."/>
            <person name="Wang G."/>
        </authorList>
    </citation>
    <scope>NUCLEOTIDE SEQUENCE [LARGE SCALE GENOMIC DNA]</scope>
    <source>
        <strain evidence="1 2">YC6267</strain>
    </source>
</reference>
<dbReference type="STRING" id="1121015.GCA_000420545_01901"/>
<dbReference type="EMBL" id="AVCI01000003">
    <property type="protein sequence ID" value="KFN44206.1"/>
    <property type="molecule type" value="Genomic_DNA"/>
</dbReference>
<proteinExistence type="predicted"/>
<evidence type="ECO:0000313" key="1">
    <source>
        <dbReference type="EMBL" id="KFN44206.1"/>
    </source>
</evidence>